<organism evidence="2 3">
    <name type="scientific">Tortispora caseinolytica NRRL Y-17796</name>
    <dbReference type="NCBI Taxonomy" id="767744"/>
    <lineage>
        <taxon>Eukaryota</taxon>
        <taxon>Fungi</taxon>
        <taxon>Dikarya</taxon>
        <taxon>Ascomycota</taxon>
        <taxon>Saccharomycotina</taxon>
        <taxon>Trigonopsidomycetes</taxon>
        <taxon>Trigonopsidales</taxon>
        <taxon>Trigonopsidaceae</taxon>
        <taxon>Tortispora</taxon>
    </lineage>
</organism>
<dbReference type="Proteomes" id="UP000095023">
    <property type="component" value="Unassembled WGS sequence"/>
</dbReference>
<feature type="coiled-coil region" evidence="1">
    <location>
        <begin position="46"/>
        <end position="78"/>
    </location>
</feature>
<keyword evidence="3" id="KW-1185">Reference proteome</keyword>
<evidence type="ECO:0000313" key="2">
    <source>
        <dbReference type="EMBL" id="ODV92236.1"/>
    </source>
</evidence>
<name>A0A1E4TKF9_9ASCO</name>
<keyword evidence="1" id="KW-0175">Coiled coil</keyword>
<sequence length="118" mass="13906">MKTSEVLNRGFKSYSKKKKLKESRVEEVVFDKKDRQKFLSSKMGKKNSSRDKKKEIELKKKKQQIERLRLNAKKDKLQFTGFVDVESDEPRIGHVETQIYEGNDGAHETAEVRIEYPE</sequence>
<accession>A0A1E4TKF9</accession>
<dbReference type="AlphaFoldDB" id="A0A1E4TKF9"/>
<evidence type="ECO:0008006" key="4">
    <source>
        <dbReference type="Google" id="ProtNLM"/>
    </source>
</evidence>
<proteinExistence type="predicted"/>
<evidence type="ECO:0000313" key="3">
    <source>
        <dbReference type="Proteomes" id="UP000095023"/>
    </source>
</evidence>
<gene>
    <name evidence="2" type="ORF">CANCADRAFT_823</name>
</gene>
<dbReference type="EMBL" id="KV453841">
    <property type="protein sequence ID" value="ODV92236.1"/>
    <property type="molecule type" value="Genomic_DNA"/>
</dbReference>
<reference evidence="3" key="1">
    <citation type="submission" date="2016-02" db="EMBL/GenBank/DDBJ databases">
        <title>Comparative genomics of biotechnologically important yeasts.</title>
        <authorList>
            <consortium name="DOE Joint Genome Institute"/>
            <person name="Riley R."/>
            <person name="Haridas S."/>
            <person name="Wolfe K.H."/>
            <person name="Lopes M.R."/>
            <person name="Hittinger C.T."/>
            <person name="Goker M."/>
            <person name="Salamov A."/>
            <person name="Wisecaver J."/>
            <person name="Long T.M."/>
            <person name="Aerts A.L."/>
            <person name="Barry K."/>
            <person name="Choi C."/>
            <person name="Clum A."/>
            <person name="Coughlan A.Y."/>
            <person name="Deshpande S."/>
            <person name="Douglass A.P."/>
            <person name="Hanson S.J."/>
            <person name="Klenk H.-P."/>
            <person name="Labutti K."/>
            <person name="Lapidus A."/>
            <person name="Lindquist E."/>
            <person name="Lipzen A."/>
            <person name="Meier-Kolthoff J.P."/>
            <person name="Ohm R.A."/>
            <person name="Otillar R.P."/>
            <person name="Pangilinan J."/>
            <person name="Peng Y."/>
            <person name="Rokas A."/>
            <person name="Rosa C.A."/>
            <person name="Scheuner C."/>
            <person name="Sibirny A.A."/>
            <person name="Slot J.C."/>
            <person name="Stielow J.B."/>
            <person name="Sun H."/>
            <person name="Kurtzman C.P."/>
            <person name="Blackwell M."/>
            <person name="Jeffries T.W."/>
            <person name="Grigoriev I.V."/>
        </authorList>
    </citation>
    <scope>NUCLEOTIDE SEQUENCE [LARGE SCALE GENOMIC DNA]</scope>
    <source>
        <strain evidence="3">NRRL Y-17796</strain>
    </source>
</reference>
<evidence type="ECO:0000256" key="1">
    <source>
        <dbReference type="SAM" id="Coils"/>
    </source>
</evidence>
<protein>
    <recommendedName>
        <fullName evidence="4">Nucleolar protein 12</fullName>
    </recommendedName>
</protein>